<name>A0ABS9WHM6_9ACTN</name>
<proteinExistence type="inferred from homology"/>
<sequence>MADETWTVRSALEWTGGYLGRHGDESPRLSAEWLISEACGLTRVQLYLDLDRPLSAGEREVLRGWVARRAQGEPLQYLVGEAPFRYLTVKVRPGVLIPRPETEVLVSEALACLPPAAPREAAWSAESAEQEAAAVAAVKEQLAALGADAPGAGARVGGAGGLGDTRNVSRETFVRDSAPDGEYDAAGEVVSRETPAGTLPAAAPDAEGERGYYLVADICTGSGCIACAIASERPDTRVIAVDVAPEAVALARENAEAAGVADAVRVIQGNLGDPIPERYLGRLDLVVSNPPYVPTAVMAEVPREVSAFEPALALDGGADGLDLFRPLVAWAARALRPGGALACELFEGHLDEAARLAAAAGLVDARIVADLAGRPRVLTARKPA</sequence>
<feature type="binding site" evidence="5">
    <location>
        <position position="289"/>
    </location>
    <ligand>
        <name>S-adenosyl-L-methionine</name>
        <dbReference type="ChEBI" id="CHEBI:59789"/>
    </ligand>
</feature>
<dbReference type="Proteomes" id="UP001430755">
    <property type="component" value="Unassembled WGS sequence"/>
</dbReference>
<accession>A0ABS9WHM6</accession>
<dbReference type="InterPro" id="IPR040758">
    <property type="entry name" value="PrmC_N"/>
</dbReference>
<comment type="similarity">
    <text evidence="5">Belongs to the protein N5-glutamine methyltransferase family. PrmC subfamily.</text>
</comment>
<protein>
    <recommendedName>
        <fullName evidence="5">Release factor glutamine methyltransferase</fullName>
        <shortName evidence="5">RF MTase</shortName>
        <ecNumber evidence="5">2.1.1.297</ecNumber>
    </recommendedName>
    <alternativeName>
        <fullName evidence="5">N5-glutamine methyltransferase PrmC</fullName>
    </alternativeName>
    <alternativeName>
        <fullName evidence="5">Protein-(glutamine-N5) MTase PrmC</fullName>
    </alternativeName>
    <alternativeName>
        <fullName evidence="5">Protein-glutamine N-methyltransferase PrmC</fullName>
    </alternativeName>
</protein>
<evidence type="ECO:0000256" key="4">
    <source>
        <dbReference type="ARBA" id="ARBA00048391"/>
    </source>
</evidence>
<comment type="catalytic activity">
    <reaction evidence="4 5">
        <text>L-glutaminyl-[peptide chain release factor] + S-adenosyl-L-methionine = N(5)-methyl-L-glutaminyl-[peptide chain release factor] + S-adenosyl-L-homocysteine + H(+)</text>
        <dbReference type="Rhea" id="RHEA:42896"/>
        <dbReference type="Rhea" id="RHEA-COMP:10271"/>
        <dbReference type="Rhea" id="RHEA-COMP:10272"/>
        <dbReference type="ChEBI" id="CHEBI:15378"/>
        <dbReference type="ChEBI" id="CHEBI:30011"/>
        <dbReference type="ChEBI" id="CHEBI:57856"/>
        <dbReference type="ChEBI" id="CHEBI:59789"/>
        <dbReference type="ChEBI" id="CHEBI:61891"/>
        <dbReference type="EC" id="2.1.1.297"/>
    </reaction>
</comment>
<dbReference type="PROSITE" id="PS00092">
    <property type="entry name" value="N6_MTASE"/>
    <property type="match status" value="1"/>
</dbReference>
<dbReference type="InterPro" id="IPR002052">
    <property type="entry name" value="DNA_methylase_N6_adenine_CS"/>
</dbReference>
<dbReference type="Gene3D" id="3.40.50.150">
    <property type="entry name" value="Vaccinia Virus protein VP39"/>
    <property type="match status" value="1"/>
</dbReference>
<evidence type="ECO:0000256" key="2">
    <source>
        <dbReference type="ARBA" id="ARBA00022679"/>
    </source>
</evidence>
<keyword evidence="9" id="KW-1185">Reference proteome</keyword>
<keyword evidence="1 5" id="KW-0489">Methyltransferase</keyword>
<dbReference type="RefSeq" id="WP_242164873.1">
    <property type="nucleotide sequence ID" value="NZ_JAJMLW010000002.1"/>
</dbReference>
<dbReference type="CDD" id="cd02440">
    <property type="entry name" value="AdoMet_MTases"/>
    <property type="match status" value="1"/>
</dbReference>
<dbReference type="PANTHER" id="PTHR18895:SF74">
    <property type="entry name" value="MTRF1L RELEASE FACTOR GLUTAMINE METHYLTRANSFERASE"/>
    <property type="match status" value="1"/>
</dbReference>
<dbReference type="InterPro" id="IPR050320">
    <property type="entry name" value="N5-glutamine_MTase"/>
</dbReference>
<evidence type="ECO:0000256" key="1">
    <source>
        <dbReference type="ARBA" id="ARBA00022603"/>
    </source>
</evidence>
<dbReference type="NCBIfam" id="TIGR00536">
    <property type="entry name" value="hemK_fam"/>
    <property type="match status" value="1"/>
</dbReference>
<dbReference type="EC" id="2.1.1.297" evidence="5"/>
<dbReference type="Pfam" id="PF05175">
    <property type="entry name" value="MTS"/>
    <property type="match status" value="1"/>
</dbReference>
<dbReference type="HAMAP" id="MF_02126">
    <property type="entry name" value="RF_methyltr_PrmC"/>
    <property type="match status" value="1"/>
</dbReference>
<dbReference type="InterPro" id="IPR029063">
    <property type="entry name" value="SAM-dependent_MTases_sf"/>
</dbReference>
<comment type="caution">
    <text evidence="8">The sequence shown here is derived from an EMBL/GenBank/DDBJ whole genome shotgun (WGS) entry which is preliminary data.</text>
</comment>
<evidence type="ECO:0000256" key="5">
    <source>
        <dbReference type="HAMAP-Rule" id="MF_02126"/>
    </source>
</evidence>
<dbReference type="GO" id="GO:0008168">
    <property type="term" value="F:methyltransferase activity"/>
    <property type="evidence" value="ECO:0007669"/>
    <property type="project" value="UniProtKB-KW"/>
</dbReference>
<comment type="function">
    <text evidence="5">Methylates the class 1 translation termination release factors RF1/PrfA and RF2/PrfB on the glutamine residue of the universally conserved GGQ motif.</text>
</comment>
<feature type="domain" description="Release factor glutamine methyltransferase N-terminal" evidence="7">
    <location>
        <begin position="11"/>
        <end position="80"/>
    </location>
</feature>
<comment type="caution">
    <text evidence="5">Lacks conserved residue(s) required for the propagation of feature annotation.</text>
</comment>
<dbReference type="InterPro" id="IPR007848">
    <property type="entry name" value="Small_mtfrase_dom"/>
</dbReference>
<evidence type="ECO:0000313" key="9">
    <source>
        <dbReference type="Proteomes" id="UP001430755"/>
    </source>
</evidence>
<keyword evidence="2 5" id="KW-0808">Transferase</keyword>
<feature type="binding site" evidence="5">
    <location>
        <position position="242"/>
    </location>
    <ligand>
        <name>S-adenosyl-L-methionine</name>
        <dbReference type="ChEBI" id="CHEBI:59789"/>
    </ligand>
</feature>
<dbReference type="InterPro" id="IPR019874">
    <property type="entry name" value="RF_methyltr_PrmC"/>
</dbReference>
<evidence type="ECO:0000259" key="7">
    <source>
        <dbReference type="Pfam" id="PF17827"/>
    </source>
</evidence>
<gene>
    <name evidence="5" type="primary">prmC</name>
    <name evidence="8" type="ORF">LPT13_06710</name>
</gene>
<reference evidence="8" key="1">
    <citation type="submission" date="2021-11" db="EMBL/GenBank/DDBJ databases">
        <title>A Novel Adlercreutzia Species, isolated from a Allomyrina dichotoma larva feces.</title>
        <authorList>
            <person name="Suh M.K."/>
        </authorList>
    </citation>
    <scope>NUCLEOTIDE SEQUENCE</scope>
    <source>
        <strain evidence="8">JBNU-10</strain>
    </source>
</reference>
<dbReference type="InterPro" id="IPR004556">
    <property type="entry name" value="HemK-like"/>
</dbReference>
<organism evidence="8 9">
    <name type="scientific">Adlercreutzia faecimuris</name>
    <dbReference type="NCBI Taxonomy" id="2897341"/>
    <lineage>
        <taxon>Bacteria</taxon>
        <taxon>Bacillati</taxon>
        <taxon>Actinomycetota</taxon>
        <taxon>Coriobacteriia</taxon>
        <taxon>Eggerthellales</taxon>
        <taxon>Eggerthellaceae</taxon>
        <taxon>Adlercreutzia</taxon>
    </lineage>
</organism>
<dbReference type="GO" id="GO:0032259">
    <property type="term" value="P:methylation"/>
    <property type="evidence" value="ECO:0007669"/>
    <property type="project" value="UniProtKB-KW"/>
</dbReference>
<dbReference type="PANTHER" id="PTHR18895">
    <property type="entry name" value="HEMK METHYLTRANSFERASE"/>
    <property type="match status" value="1"/>
</dbReference>
<feature type="domain" description="Methyltransferase small" evidence="6">
    <location>
        <begin position="215"/>
        <end position="293"/>
    </location>
</feature>
<feature type="binding site" evidence="5">
    <location>
        <begin position="289"/>
        <end position="292"/>
    </location>
    <ligand>
        <name>substrate</name>
    </ligand>
</feature>
<evidence type="ECO:0000259" key="6">
    <source>
        <dbReference type="Pfam" id="PF05175"/>
    </source>
</evidence>
<evidence type="ECO:0000313" key="8">
    <source>
        <dbReference type="EMBL" id="MCI2242040.1"/>
    </source>
</evidence>
<dbReference type="Pfam" id="PF17827">
    <property type="entry name" value="PrmC_N"/>
    <property type="match status" value="1"/>
</dbReference>
<dbReference type="Gene3D" id="1.10.8.10">
    <property type="entry name" value="DNA helicase RuvA subunit, C-terminal domain"/>
    <property type="match status" value="1"/>
</dbReference>
<keyword evidence="3 5" id="KW-0949">S-adenosyl-L-methionine</keyword>
<dbReference type="SUPFAM" id="SSF53335">
    <property type="entry name" value="S-adenosyl-L-methionine-dependent methyltransferases"/>
    <property type="match status" value="1"/>
</dbReference>
<evidence type="ECO:0000256" key="3">
    <source>
        <dbReference type="ARBA" id="ARBA00022691"/>
    </source>
</evidence>
<dbReference type="EMBL" id="JAJMLW010000002">
    <property type="protein sequence ID" value="MCI2242040.1"/>
    <property type="molecule type" value="Genomic_DNA"/>
</dbReference>